<feature type="domain" description="Glycosyl transferase family 25" evidence="1">
    <location>
        <begin position="6"/>
        <end position="176"/>
    </location>
</feature>
<reference evidence="2 3" key="1">
    <citation type="submission" date="2018-07" db="EMBL/GenBank/DDBJ databases">
        <title>Genomic Encyclopedia of Type Strains, Phase IV (KMG-IV): sequencing the most valuable type-strain genomes for metagenomic binning, comparative biology and taxonomic classification.</title>
        <authorList>
            <person name="Goeker M."/>
        </authorList>
    </citation>
    <scope>NUCLEOTIDE SEQUENCE [LARGE SCALE GENOMIC DNA]</scope>
    <source>
        <strain evidence="2 3">DSM 4134</strain>
    </source>
</reference>
<sequence>MRIIKSIFCNNLDRSADRREHMTQLFEALGVRDDVFRFKALHGGVIHNPNNFQKGKIGNLTSQMSIWKYISKQKDGWYLILEDDISLREEFEPSTFFDLFESELEKLPKTIQAIHLTRNQNKLFDKKFDGKTTPYKVLGHVGDQEIRKCSLIFPWSTLTGAYLLTPKAAKRVFRYAFYSVKYAKYLPFKKFNTDVLMTRSLYTSFHGAMVQCFVQNELMDEATNRVSVLHEISIGEDGSKGLKTEVYPNLQYFDHEAPKRLCPWFSEENLGS</sequence>
<dbReference type="AlphaFoldDB" id="A0A3D9L1R0"/>
<protein>
    <submittedName>
        <fullName evidence="2">Glycosyl transferase family 25</fullName>
    </submittedName>
</protein>
<organism evidence="2 3">
    <name type="scientific">Marinoscillum furvescens DSM 4134</name>
    <dbReference type="NCBI Taxonomy" id="1122208"/>
    <lineage>
        <taxon>Bacteria</taxon>
        <taxon>Pseudomonadati</taxon>
        <taxon>Bacteroidota</taxon>
        <taxon>Cytophagia</taxon>
        <taxon>Cytophagales</taxon>
        <taxon>Reichenbachiellaceae</taxon>
        <taxon>Marinoscillum</taxon>
    </lineage>
</organism>
<keyword evidence="3" id="KW-1185">Reference proteome</keyword>
<dbReference type="Proteomes" id="UP000256779">
    <property type="component" value="Unassembled WGS sequence"/>
</dbReference>
<evidence type="ECO:0000259" key="1">
    <source>
        <dbReference type="Pfam" id="PF01755"/>
    </source>
</evidence>
<evidence type="ECO:0000313" key="3">
    <source>
        <dbReference type="Proteomes" id="UP000256779"/>
    </source>
</evidence>
<dbReference type="RefSeq" id="WP_115868520.1">
    <property type="nucleotide sequence ID" value="NZ_QREG01000011.1"/>
</dbReference>
<name>A0A3D9L1R0_MARFU</name>
<accession>A0A3D9L1R0</accession>
<keyword evidence="2" id="KW-0808">Transferase</keyword>
<comment type="caution">
    <text evidence="2">The sequence shown here is derived from an EMBL/GenBank/DDBJ whole genome shotgun (WGS) entry which is preliminary data.</text>
</comment>
<proteinExistence type="predicted"/>
<dbReference type="Pfam" id="PF01755">
    <property type="entry name" value="Glyco_transf_25"/>
    <property type="match status" value="1"/>
</dbReference>
<dbReference type="EMBL" id="QREG01000011">
    <property type="protein sequence ID" value="RED97998.1"/>
    <property type="molecule type" value="Genomic_DNA"/>
</dbReference>
<gene>
    <name evidence="2" type="ORF">C7460_111140</name>
</gene>
<dbReference type="OrthoDB" id="9816113at2"/>
<dbReference type="GO" id="GO:0016740">
    <property type="term" value="F:transferase activity"/>
    <property type="evidence" value="ECO:0007669"/>
    <property type="project" value="UniProtKB-KW"/>
</dbReference>
<dbReference type="InterPro" id="IPR002654">
    <property type="entry name" value="Glyco_trans_25"/>
</dbReference>
<evidence type="ECO:0000313" key="2">
    <source>
        <dbReference type="EMBL" id="RED97998.1"/>
    </source>
</evidence>